<keyword evidence="7 10" id="KW-0694">RNA-binding</keyword>
<dbReference type="EC" id="2.8.1.13" evidence="10"/>
<evidence type="ECO:0000256" key="2">
    <source>
        <dbReference type="ARBA" id="ARBA00022555"/>
    </source>
</evidence>
<dbReference type="NCBIfam" id="TIGR00420">
    <property type="entry name" value="trmU"/>
    <property type="match status" value="1"/>
</dbReference>
<evidence type="ECO:0000256" key="3">
    <source>
        <dbReference type="ARBA" id="ARBA00022679"/>
    </source>
</evidence>
<proteinExistence type="inferred from homology"/>
<dbReference type="Proteomes" id="UP000584867">
    <property type="component" value="Unassembled WGS sequence"/>
</dbReference>
<comment type="subcellular location">
    <subcellularLocation>
        <location evidence="10">Cytoplasm</location>
    </subcellularLocation>
</comment>
<keyword evidence="3 10" id="KW-0808">Transferase</keyword>
<dbReference type="FunFam" id="2.40.30.10:FF:000023">
    <property type="entry name" value="tRNA-specific 2-thiouridylase MnmA"/>
    <property type="match status" value="1"/>
</dbReference>
<dbReference type="GO" id="GO:0000049">
    <property type="term" value="F:tRNA binding"/>
    <property type="evidence" value="ECO:0007669"/>
    <property type="project" value="UniProtKB-KW"/>
</dbReference>
<dbReference type="InterPro" id="IPR046885">
    <property type="entry name" value="MnmA-like_C"/>
</dbReference>
<evidence type="ECO:0000256" key="4">
    <source>
        <dbReference type="ARBA" id="ARBA00022694"/>
    </source>
</evidence>
<dbReference type="GO" id="GO:0005737">
    <property type="term" value="C:cytoplasm"/>
    <property type="evidence" value="ECO:0007669"/>
    <property type="project" value="UniProtKB-SubCell"/>
</dbReference>
<dbReference type="InterPro" id="IPR023382">
    <property type="entry name" value="MnmA-like_central_sf"/>
</dbReference>
<comment type="caution">
    <text evidence="10">Lacks conserved residue(s) required for the propagation of feature annotation.</text>
</comment>
<feature type="binding site" evidence="10">
    <location>
        <position position="135"/>
    </location>
    <ligand>
        <name>ATP</name>
        <dbReference type="ChEBI" id="CHEBI:30616"/>
    </ligand>
</feature>
<evidence type="ECO:0000313" key="14">
    <source>
        <dbReference type="Proteomes" id="UP000584867"/>
    </source>
</evidence>
<feature type="region of interest" description="Interaction with tRNA" evidence="10">
    <location>
        <begin position="159"/>
        <end position="161"/>
    </location>
</feature>
<feature type="active site" description="Nucleophile" evidence="10">
    <location>
        <position position="111"/>
    </location>
</feature>
<comment type="caution">
    <text evidence="13">The sequence shown here is derived from an EMBL/GenBank/DDBJ whole genome shotgun (WGS) entry which is preliminary data.</text>
</comment>
<dbReference type="Pfam" id="PF20259">
    <property type="entry name" value="tRNA_Me_trans_M"/>
    <property type="match status" value="1"/>
</dbReference>
<dbReference type="RefSeq" id="WP_184259962.1">
    <property type="nucleotide sequence ID" value="NZ_JACHIO010000027.1"/>
</dbReference>
<evidence type="ECO:0000256" key="6">
    <source>
        <dbReference type="ARBA" id="ARBA00022840"/>
    </source>
</evidence>
<dbReference type="GO" id="GO:0005524">
    <property type="term" value="F:ATP binding"/>
    <property type="evidence" value="ECO:0007669"/>
    <property type="project" value="UniProtKB-KW"/>
</dbReference>
<gene>
    <name evidence="10" type="primary">mnmA</name>
    <name evidence="13" type="ORF">HDF15_004779</name>
</gene>
<dbReference type="Pfam" id="PF20258">
    <property type="entry name" value="tRNA_Me_trans_C"/>
    <property type="match status" value="1"/>
</dbReference>
<comment type="catalytic activity">
    <reaction evidence="9 10">
        <text>S-sulfanyl-L-cysteinyl-[protein] + uridine(34) in tRNA + AH2 + ATP = 2-thiouridine(34) in tRNA + L-cysteinyl-[protein] + A + AMP + diphosphate + H(+)</text>
        <dbReference type="Rhea" id="RHEA:47032"/>
        <dbReference type="Rhea" id="RHEA-COMP:10131"/>
        <dbReference type="Rhea" id="RHEA-COMP:11726"/>
        <dbReference type="Rhea" id="RHEA-COMP:11727"/>
        <dbReference type="Rhea" id="RHEA-COMP:11728"/>
        <dbReference type="ChEBI" id="CHEBI:13193"/>
        <dbReference type="ChEBI" id="CHEBI:15378"/>
        <dbReference type="ChEBI" id="CHEBI:17499"/>
        <dbReference type="ChEBI" id="CHEBI:29950"/>
        <dbReference type="ChEBI" id="CHEBI:30616"/>
        <dbReference type="ChEBI" id="CHEBI:33019"/>
        <dbReference type="ChEBI" id="CHEBI:61963"/>
        <dbReference type="ChEBI" id="CHEBI:65315"/>
        <dbReference type="ChEBI" id="CHEBI:87170"/>
        <dbReference type="ChEBI" id="CHEBI:456215"/>
        <dbReference type="EC" id="2.8.1.13"/>
    </reaction>
</comment>
<keyword evidence="5 10" id="KW-0547">Nucleotide-binding</keyword>
<dbReference type="InterPro" id="IPR014729">
    <property type="entry name" value="Rossmann-like_a/b/a_fold"/>
</dbReference>
<sequence>MPLNNTIAVAMSGGVDSSAVAALLHAEGRDLIGLTLQLWNQRRLAGREGMPETVQGRCCSIDDVYDARRVAEQIGIPYYLVNAQERFENEVVRPFVDEYLAGRTPIPCTLCNNHLKFDQLLLTARQIGADRIATGHYARNHYDEARARWVLSRPADKSKDQTYFLFGLTQDQLSRTLFPLGEMQKPAVRSMAADHGLELAQKPDSQEICFIPGGSYSQFLKAYLDEQGRELPDSSGELVSASGEVLGHHEGIHGFTVGQRKGLGLSSPQPLYVLNIHPDSHAVQVGTDDQLLSWTLIADRLNWVSILEPEEEIRVTIKIRHRHEPAPATLRVTAFDRVEATFDEPQRAITPGQSAVFYQGDEVAGGGWITAEDRE</sequence>
<reference evidence="13 14" key="1">
    <citation type="submission" date="2020-08" db="EMBL/GenBank/DDBJ databases">
        <title>Genomic Encyclopedia of Type Strains, Phase IV (KMG-V): Genome sequencing to study the core and pangenomes of soil and plant-associated prokaryotes.</title>
        <authorList>
            <person name="Whitman W."/>
        </authorList>
    </citation>
    <scope>NUCLEOTIDE SEQUENCE [LARGE SCALE GENOMIC DNA]</scope>
    <source>
        <strain evidence="13 14">X5P3</strain>
    </source>
</reference>
<dbReference type="AlphaFoldDB" id="A0A7W7ZV79"/>
<feature type="domain" description="tRNA-specific 2-thiouridylase MnmA-like C-terminal" evidence="11">
    <location>
        <begin position="295"/>
        <end position="369"/>
    </location>
</feature>
<evidence type="ECO:0000256" key="5">
    <source>
        <dbReference type="ARBA" id="ARBA00022741"/>
    </source>
</evidence>
<feature type="binding site" evidence="10">
    <location>
        <position position="36"/>
    </location>
    <ligand>
        <name>ATP</name>
        <dbReference type="ChEBI" id="CHEBI:30616"/>
    </ligand>
</feature>
<dbReference type="InterPro" id="IPR004506">
    <property type="entry name" value="MnmA-like"/>
</dbReference>
<comment type="function">
    <text evidence="10">Catalyzes the 2-thiolation of uridine at the wobble position (U34) of tRNA, leading to the formation of s(2)U34.</text>
</comment>
<evidence type="ECO:0000256" key="7">
    <source>
        <dbReference type="ARBA" id="ARBA00022884"/>
    </source>
</evidence>
<feature type="site" description="Interaction with tRNA" evidence="10">
    <location>
        <position position="353"/>
    </location>
</feature>
<organism evidence="13 14">
    <name type="scientific">Granulicella mallensis</name>
    <dbReference type="NCBI Taxonomy" id="940614"/>
    <lineage>
        <taxon>Bacteria</taxon>
        <taxon>Pseudomonadati</taxon>
        <taxon>Acidobacteriota</taxon>
        <taxon>Terriglobia</taxon>
        <taxon>Terriglobales</taxon>
        <taxon>Acidobacteriaceae</taxon>
        <taxon>Granulicella</taxon>
    </lineage>
</organism>
<accession>A0A7W7ZV79</accession>
<dbReference type="GO" id="GO:0002143">
    <property type="term" value="P:tRNA wobble position uridine thiolation"/>
    <property type="evidence" value="ECO:0007669"/>
    <property type="project" value="TreeGrafter"/>
</dbReference>
<evidence type="ECO:0000256" key="10">
    <source>
        <dbReference type="HAMAP-Rule" id="MF_00144"/>
    </source>
</evidence>
<evidence type="ECO:0000256" key="8">
    <source>
        <dbReference type="ARBA" id="ARBA00023157"/>
    </source>
</evidence>
<dbReference type="SUPFAM" id="SSF52402">
    <property type="entry name" value="Adenine nucleotide alpha hydrolases-like"/>
    <property type="match status" value="1"/>
</dbReference>
<evidence type="ECO:0000259" key="11">
    <source>
        <dbReference type="Pfam" id="PF20258"/>
    </source>
</evidence>
<name>A0A7W7ZV79_9BACT</name>
<evidence type="ECO:0000313" key="13">
    <source>
        <dbReference type="EMBL" id="MBB5066402.1"/>
    </source>
</evidence>
<dbReference type="EMBL" id="JACHIO010000027">
    <property type="protein sequence ID" value="MBB5066402.1"/>
    <property type="molecule type" value="Genomic_DNA"/>
</dbReference>
<dbReference type="Gene3D" id="2.30.30.280">
    <property type="entry name" value="Adenine nucleotide alpha hydrolases-like domains"/>
    <property type="match status" value="1"/>
</dbReference>
<feature type="domain" description="tRNA-specific 2-thiouridylase MnmA-like central" evidence="12">
    <location>
        <begin position="229"/>
        <end position="286"/>
    </location>
</feature>
<dbReference type="GO" id="GO:0103016">
    <property type="term" value="F:tRNA-uridine 2-sulfurtransferase activity"/>
    <property type="evidence" value="ECO:0007669"/>
    <property type="project" value="UniProtKB-EC"/>
</dbReference>
<keyword evidence="6 10" id="KW-0067">ATP-binding</keyword>
<feature type="binding site" evidence="10">
    <location>
        <begin position="10"/>
        <end position="17"/>
    </location>
    <ligand>
        <name>ATP</name>
        <dbReference type="ChEBI" id="CHEBI:30616"/>
    </ligand>
</feature>
<dbReference type="CDD" id="cd01998">
    <property type="entry name" value="MnmA_TRMU-like"/>
    <property type="match status" value="1"/>
</dbReference>
<feature type="active site" description="Cysteine persulfide intermediate" evidence="10">
    <location>
        <position position="209"/>
    </location>
</feature>
<keyword evidence="1 10" id="KW-0963">Cytoplasm</keyword>
<dbReference type="FunFam" id="3.40.50.620:FF:000115">
    <property type="entry name" value="tRNA-specific 2-thiouridylase MnmA"/>
    <property type="match status" value="1"/>
</dbReference>
<evidence type="ECO:0000256" key="9">
    <source>
        <dbReference type="ARBA" id="ARBA00051542"/>
    </source>
</evidence>
<dbReference type="Gene3D" id="2.40.30.10">
    <property type="entry name" value="Translation factors"/>
    <property type="match status" value="1"/>
</dbReference>
<keyword evidence="8" id="KW-1015">Disulfide bond</keyword>
<dbReference type="PANTHER" id="PTHR11933">
    <property type="entry name" value="TRNA 5-METHYLAMINOMETHYL-2-THIOURIDYLATE -METHYLTRANSFERASE"/>
    <property type="match status" value="1"/>
</dbReference>
<dbReference type="NCBIfam" id="NF001138">
    <property type="entry name" value="PRK00143.1"/>
    <property type="match status" value="1"/>
</dbReference>
<evidence type="ECO:0000259" key="12">
    <source>
        <dbReference type="Pfam" id="PF20259"/>
    </source>
</evidence>
<keyword evidence="2 10" id="KW-0820">tRNA-binding</keyword>
<evidence type="ECO:0000256" key="1">
    <source>
        <dbReference type="ARBA" id="ARBA00022490"/>
    </source>
</evidence>
<dbReference type="Pfam" id="PF03054">
    <property type="entry name" value="tRNA_Me_trans"/>
    <property type="match status" value="1"/>
</dbReference>
<comment type="similarity">
    <text evidence="10">Belongs to the MnmA/TRMU family.</text>
</comment>
<keyword evidence="4 10" id="KW-0819">tRNA processing</keyword>
<protein>
    <recommendedName>
        <fullName evidence="10">tRNA-specific 2-thiouridylase MnmA</fullName>
        <ecNumber evidence="10">2.8.1.13</ecNumber>
    </recommendedName>
</protein>
<dbReference type="HAMAP" id="MF_00144">
    <property type="entry name" value="tRNA_thiouridyl_MnmA"/>
    <property type="match status" value="1"/>
</dbReference>
<feature type="site" description="Interaction with tRNA" evidence="10">
    <location>
        <position position="136"/>
    </location>
</feature>
<dbReference type="InterPro" id="IPR046884">
    <property type="entry name" value="MnmA-like_central"/>
</dbReference>
<dbReference type="PANTHER" id="PTHR11933:SF5">
    <property type="entry name" value="MITOCHONDRIAL TRNA-SPECIFIC 2-THIOURIDYLASE 1"/>
    <property type="match status" value="1"/>
</dbReference>
<dbReference type="Gene3D" id="3.40.50.620">
    <property type="entry name" value="HUPs"/>
    <property type="match status" value="1"/>
</dbReference>